<dbReference type="Gene3D" id="3.50.50.60">
    <property type="entry name" value="FAD/NAD(P)-binding domain"/>
    <property type="match status" value="2"/>
</dbReference>
<evidence type="ECO:0000313" key="6">
    <source>
        <dbReference type="EMBL" id="MBJ3775573.1"/>
    </source>
</evidence>
<dbReference type="Pfam" id="PF01266">
    <property type="entry name" value="DAO"/>
    <property type="match status" value="1"/>
</dbReference>
<evidence type="ECO:0000256" key="2">
    <source>
        <dbReference type="ARBA" id="ARBA00022630"/>
    </source>
</evidence>
<evidence type="ECO:0000256" key="3">
    <source>
        <dbReference type="ARBA" id="ARBA00022827"/>
    </source>
</evidence>
<keyword evidence="7" id="KW-1185">Reference proteome</keyword>
<accession>A0A934MFK5</accession>
<dbReference type="InterPro" id="IPR000172">
    <property type="entry name" value="GMC_OxRdtase_N"/>
</dbReference>
<comment type="similarity">
    <text evidence="1">Belongs to the GMC oxidoreductase family.</text>
</comment>
<dbReference type="InterPro" id="IPR006076">
    <property type="entry name" value="FAD-dep_OxRdtase"/>
</dbReference>
<evidence type="ECO:0000313" key="7">
    <source>
        <dbReference type="Proteomes" id="UP000609531"/>
    </source>
</evidence>
<keyword evidence="4" id="KW-0560">Oxidoreductase</keyword>
<dbReference type="InterPro" id="IPR007867">
    <property type="entry name" value="GMC_OxRtase_C"/>
</dbReference>
<evidence type="ECO:0000256" key="1">
    <source>
        <dbReference type="ARBA" id="ARBA00010790"/>
    </source>
</evidence>
<dbReference type="Proteomes" id="UP000609531">
    <property type="component" value="Unassembled WGS sequence"/>
</dbReference>
<proteinExistence type="inferred from homology"/>
<dbReference type="GO" id="GO:0016614">
    <property type="term" value="F:oxidoreductase activity, acting on CH-OH group of donors"/>
    <property type="evidence" value="ECO:0007669"/>
    <property type="project" value="InterPro"/>
</dbReference>
<evidence type="ECO:0000259" key="5">
    <source>
        <dbReference type="PROSITE" id="PS51379"/>
    </source>
</evidence>
<reference evidence="6" key="1">
    <citation type="submission" date="2020-12" db="EMBL/GenBank/DDBJ databases">
        <title>Bacterial taxonomy.</title>
        <authorList>
            <person name="Pan X."/>
        </authorList>
    </citation>
    <scope>NUCLEOTIDE SEQUENCE</scope>
    <source>
        <strain evidence="6">B2012</strain>
    </source>
</reference>
<dbReference type="SUPFAM" id="SSF51905">
    <property type="entry name" value="FAD/NAD(P)-binding domain"/>
    <property type="match status" value="1"/>
</dbReference>
<dbReference type="InterPro" id="IPR017896">
    <property type="entry name" value="4Fe4S_Fe-S-bd"/>
</dbReference>
<dbReference type="RefSeq" id="WP_198881456.1">
    <property type="nucleotide sequence ID" value="NZ_JAEKJA010000005.1"/>
</dbReference>
<dbReference type="AlphaFoldDB" id="A0A934MFK5"/>
<dbReference type="Pfam" id="PF05199">
    <property type="entry name" value="GMC_oxred_C"/>
    <property type="match status" value="1"/>
</dbReference>
<evidence type="ECO:0000256" key="4">
    <source>
        <dbReference type="ARBA" id="ARBA00023002"/>
    </source>
</evidence>
<dbReference type="SUPFAM" id="SSF54373">
    <property type="entry name" value="FAD-linked reductases, C-terminal domain"/>
    <property type="match status" value="1"/>
</dbReference>
<dbReference type="EMBL" id="JAEKJA010000005">
    <property type="protein sequence ID" value="MBJ3775573.1"/>
    <property type="molecule type" value="Genomic_DNA"/>
</dbReference>
<dbReference type="PANTHER" id="PTHR46056">
    <property type="entry name" value="LONG-CHAIN-ALCOHOL OXIDASE"/>
    <property type="match status" value="1"/>
</dbReference>
<dbReference type="InterPro" id="IPR036188">
    <property type="entry name" value="FAD/NAD-bd_sf"/>
</dbReference>
<organism evidence="6 7">
    <name type="scientific">Acuticoccus mangrovi</name>
    <dbReference type="NCBI Taxonomy" id="2796142"/>
    <lineage>
        <taxon>Bacteria</taxon>
        <taxon>Pseudomonadati</taxon>
        <taxon>Pseudomonadota</taxon>
        <taxon>Alphaproteobacteria</taxon>
        <taxon>Hyphomicrobiales</taxon>
        <taxon>Amorphaceae</taxon>
        <taxon>Acuticoccus</taxon>
    </lineage>
</organism>
<protein>
    <submittedName>
        <fullName evidence="6">GMC family oxidoreductase</fullName>
    </submittedName>
</protein>
<dbReference type="Pfam" id="PF00732">
    <property type="entry name" value="GMC_oxred_N"/>
    <property type="match status" value="1"/>
</dbReference>
<dbReference type="GO" id="GO:0050660">
    <property type="term" value="F:flavin adenine dinucleotide binding"/>
    <property type="evidence" value="ECO:0007669"/>
    <property type="project" value="InterPro"/>
</dbReference>
<keyword evidence="2" id="KW-0285">Flavoprotein</keyword>
<dbReference type="PROSITE" id="PS51379">
    <property type="entry name" value="4FE4S_FER_2"/>
    <property type="match status" value="1"/>
</dbReference>
<comment type="caution">
    <text evidence="6">The sequence shown here is derived from an EMBL/GenBank/DDBJ whole genome shotgun (WGS) entry which is preliminary data.</text>
</comment>
<keyword evidence="3" id="KW-0274">FAD</keyword>
<dbReference type="PANTHER" id="PTHR46056:SF12">
    <property type="entry name" value="LONG-CHAIN-ALCOHOL OXIDASE"/>
    <property type="match status" value="1"/>
</dbReference>
<feature type="domain" description="4Fe-4S ferredoxin-type" evidence="5">
    <location>
        <begin position="191"/>
        <end position="220"/>
    </location>
</feature>
<gene>
    <name evidence="6" type="ORF">JCR33_07755</name>
</gene>
<sequence>MQGTQRTDVIVIGAGASGAAVAWRFAEAGVDVTVLERGGWTPPAASQSANWEWVLQTERHPDPAIRKAAADYPVTTDATPIRPALFCGVGGSTLRWGAHFPRFHPSDFRTRSLDGVGRDWPVGYDDLAPYYDLNDTIMGVSGLAGDPANPPRTARAMPPLPLCPATTRLAGAFDRLGWHWWPSDSAINSTAQPLGKRGACNHCGPCGLGCPTGARASTDLTYWPLALKKGVRLETGAQVAAIETDRDGRAIAVTYLDADMALQHLEADLIIVAANGMGTPRLLLASRSMAHPEGIGNARDQVGRHLMHHPTAIVTGLFDEPIGMPVGAFACALYSQEFYESDVADRDAVRGYQLQGLRGQGPLGTALGGYARRIPWGSRHHAAFEANFGHGASLTVTVEDLPDPDNRVSLDERTVDAASVPAAALSYRLGTNERRLLDHGIGRAREVMDEAGARDIVVTPLSRQAGFHFLGTCAMGEDPETSVTDRYGRVHGVPGLAIVDGSTFPSSGGVNPTPTLQANALRIADHLLGRIALSPTTEDETL</sequence>
<name>A0A934MFK5_9HYPH</name>